<proteinExistence type="predicted"/>
<evidence type="ECO:0000313" key="2">
    <source>
        <dbReference type="Proteomes" id="UP000275232"/>
    </source>
</evidence>
<protein>
    <submittedName>
        <fullName evidence="1">Uncharacterized protein</fullName>
    </submittedName>
</protein>
<reference evidence="1 2" key="1">
    <citation type="submission" date="2018-11" db="EMBL/GenBank/DDBJ databases">
        <title>Erythrobacter spongiae sp. nov., isolated from a marine sponge.</title>
        <authorList>
            <person name="Zhuang L."/>
            <person name="Luo L."/>
        </authorList>
    </citation>
    <scope>NUCLEOTIDE SEQUENCE [LARGE SCALE GENOMIC DNA]</scope>
    <source>
        <strain evidence="1 2">HN-E23</strain>
    </source>
</reference>
<dbReference type="RefSeq" id="WP_123879269.1">
    <property type="nucleotide sequence ID" value="NZ_RPFZ01000001.1"/>
</dbReference>
<name>A0A3N5CQ36_9SPHN</name>
<organism evidence="1 2">
    <name type="scientific">Aurantiacibacter spongiae</name>
    <dbReference type="NCBI Taxonomy" id="2488860"/>
    <lineage>
        <taxon>Bacteria</taxon>
        <taxon>Pseudomonadati</taxon>
        <taxon>Pseudomonadota</taxon>
        <taxon>Alphaproteobacteria</taxon>
        <taxon>Sphingomonadales</taxon>
        <taxon>Erythrobacteraceae</taxon>
        <taxon>Aurantiacibacter</taxon>
    </lineage>
</organism>
<comment type="caution">
    <text evidence="1">The sequence shown here is derived from an EMBL/GenBank/DDBJ whole genome shotgun (WGS) entry which is preliminary data.</text>
</comment>
<dbReference type="AlphaFoldDB" id="A0A3N5CQ36"/>
<dbReference type="Proteomes" id="UP000275232">
    <property type="component" value="Unassembled WGS sequence"/>
</dbReference>
<gene>
    <name evidence="1" type="ORF">EG799_05480</name>
</gene>
<sequence length="213" mass="23568">MRDDDRPSRSGRTLRHLFLAKARGRRSRPLGDLIAVVLVDAICSVDGSDRPITCYGALDVRIVDGDPVFSSHHVSCGRPADRLGLLRGLAGLCDRRIVVLGSPDAYETFWDRRHLFRAGVGFFDAMVGFGDARPSDLVLVGTPEEAMIELASVFGLRECRGSDILRQARCAEVRAQLVWLAYVASRAGKREARDLFAAFRAWKALEDARPIPF</sequence>
<dbReference type="OrthoDB" id="7409083at2"/>
<dbReference type="EMBL" id="RPFZ01000001">
    <property type="protein sequence ID" value="RPF71124.1"/>
    <property type="molecule type" value="Genomic_DNA"/>
</dbReference>
<evidence type="ECO:0000313" key="1">
    <source>
        <dbReference type="EMBL" id="RPF71124.1"/>
    </source>
</evidence>
<keyword evidence="2" id="KW-1185">Reference proteome</keyword>
<accession>A0A3N5CQ36</accession>